<feature type="transmembrane region" description="Helical" evidence="8">
    <location>
        <begin position="293"/>
        <end position="314"/>
    </location>
</feature>
<keyword evidence="6 8" id="KW-1133">Transmembrane helix</keyword>
<dbReference type="SUPFAM" id="SSF53448">
    <property type="entry name" value="Nucleotide-diphospho-sugar transferases"/>
    <property type="match status" value="1"/>
</dbReference>
<evidence type="ECO:0000256" key="3">
    <source>
        <dbReference type="ARBA" id="ARBA00022679"/>
    </source>
</evidence>
<dbReference type="PANTHER" id="PTHR48090">
    <property type="entry name" value="UNDECAPRENYL-PHOSPHATE 4-DEOXY-4-FORMAMIDO-L-ARABINOSE TRANSFERASE-RELATED"/>
    <property type="match status" value="1"/>
</dbReference>
<name>A0A2P2EDK1_9PROT</name>
<protein>
    <submittedName>
        <fullName evidence="10">Putative glycosyltransferase</fullName>
    </submittedName>
</protein>
<evidence type="ECO:0000256" key="2">
    <source>
        <dbReference type="ARBA" id="ARBA00022676"/>
    </source>
</evidence>
<evidence type="ECO:0000313" key="11">
    <source>
        <dbReference type="Proteomes" id="UP000245086"/>
    </source>
</evidence>
<feature type="transmembrane region" description="Helical" evidence="8">
    <location>
        <begin position="259"/>
        <end position="281"/>
    </location>
</feature>
<evidence type="ECO:0000313" key="10">
    <source>
        <dbReference type="EMBL" id="GBF59142.1"/>
    </source>
</evidence>
<evidence type="ECO:0000256" key="4">
    <source>
        <dbReference type="ARBA" id="ARBA00022692"/>
    </source>
</evidence>
<dbReference type="OrthoDB" id="9807795at2"/>
<accession>A0A2P2EDK1</accession>
<dbReference type="InterPro" id="IPR001173">
    <property type="entry name" value="Glyco_trans_2-like"/>
</dbReference>
<organism evidence="10 11">
    <name type="scientific">Candidatus Phycosocius bacilliformis</name>
    <dbReference type="NCBI Taxonomy" id="1445552"/>
    <lineage>
        <taxon>Bacteria</taxon>
        <taxon>Pseudomonadati</taxon>
        <taxon>Pseudomonadota</taxon>
        <taxon>Alphaproteobacteria</taxon>
        <taxon>Caulobacterales</taxon>
        <taxon>Caulobacterales incertae sedis</taxon>
        <taxon>Candidatus Phycosocius</taxon>
    </lineage>
</organism>
<keyword evidence="7 8" id="KW-0472">Membrane</keyword>
<evidence type="ECO:0000256" key="8">
    <source>
        <dbReference type="SAM" id="Phobius"/>
    </source>
</evidence>
<keyword evidence="4 8" id="KW-0812">Transmembrane</keyword>
<keyword evidence="1" id="KW-1003">Cell membrane</keyword>
<dbReference type="InterPro" id="IPR050256">
    <property type="entry name" value="Glycosyltransferase_2"/>
</dbReference>
<dbReference type="CDD" id="cd04187">
    <property type="entry name" value="DPM1_like_bac"/>
    <property type="match status" value="1"/>
</dbReference>
<evidence type="ECO:0000256" key="6">
    <source>
        <dbReference type="ARBA" id="ARBA00022989"/>
    </source>
</evidence>
<reference evidence="10 11" key="1">
    <citation type="journal article" date="2018" name="Genome Announc.">
        <title>Draft Genome Sequence of "Candidatus Phycosocius bacilliformis," an Alphaproteobacterial Ectosymbiont of the Hydrocarbon-Producing Green Alga Botryococcus braunii.</title>
        <authorList>
            <person name="Tanabe Y."/>
            <person name="Yamaguchi H."/>
            <person name="Watanabe M.M."/>
        </authorList>
    </citation>
    <scope>NUCLEOTIDE SEQUENCE [LARGE SCALE GENOMIC DNA]</scope>
    <source>
        <strain evidence="10 11">BOTRYCO-2</strain>
    </source>
</reference>
<comment type="caution">
    <text evidence="10">The sequence shown here is derived from an EMBL/GenBank/DDBJ whole genome shotgun (WGS) entry which is preliminary data.</text>
</comment>
<sequence length="347" mass="37116">MANLGGLSGAGGLVVGPPGWSGVAAGRKPNISLVVPVYNEAQAIEAFVTAVRDVFAQLHASFEIVFVDDGSIDGTATVLSHLCLRVPGLVVVRLSRNFGKEAAMTAGLDYCTGDAVVPIDVDLQDPPEVIGDFLEVWSRGVDVVYGVRRERHESLGKRVMAQLFYRGFNAIAVRPIPVDAGDYRLMDRRVVDALRSLKERNRFMKGLFAWAGFRSESVVFDRPARVMGVTKFNLSRLISLAMDGVVGFSTLPLKVSSGLGVLVALAAVAMMLFIVVSALFYGNPVAGYPSLMAVLLFLGSVQLMSLGVIGEYLARMVSEVKERPTYVVEAVVASEVGSMATPALTVS</sequence>
<dbReference type="AlphaFoldDB" id="A0A2P2EDK1"/>
<evidence type="ECO:0000256" key="7">
    <source>
        <dbReference type="ARBA" id="ARBA00023136"/>
    </source>
</evidence>
<keyword evidence="5" id="KW-0448">Lipopolysaccharide biosynthesis</keyword>
<evidence type="ECO:0000256" key="1">
    <source>
        <dbReference type="ARBA" id="ARBA00022475"/>
    </source>
</evidence>
<dbReference type="GO" id="GO:0009103">
    <property type="term" value="P:lipopolysaccharide biosynthetic process"/>
    <property type="evidence" value="ECO:0007669"/>
    <property type="project" value="UniProtKB-KW"/>
</dbReference>
<dbReference type="Proteomes" id="UP000245086">
    <property type="component" value="Unassembled WGS sequence"/>
</dbReference>
<dbReference type="InterPro" id="IPR029044">
    <property type="entry name" value="Nucleotide-diphossugar_trans"/>
</dbReference>
<dbReference type="GO" id="GO:0016757">
    <property type="term" value="F:glycosyltransferase activity"/>
    <property type="evidence" value="ECO:0007669"/>
    <property type="project" value="UniProtKB-KW"/>
</dbReference>
<proteinExistence type="predicted"/>
<evidence type="ECO:0000256" key="5">
    <source>
        <dbReference type="ARBA" id="ARBA00022985"/>
    </source>
</evidence>
<keyword evidence="3 10" id="KW-0808">Transferase</keyword>
<dbReference type="EMBL" id="BFBR01000010">
    <property type="protein sequence ID" value="GBF59142.1"/>
    <property type="molecule type" value="Genomic_DNA"/>
</dbReference>
<feature type="domain" description="Glycosyltransferase 2-like" evidence="9">
    <location>
        <begin position="32"/>
        <end position="193"/>
    </location>
</feature>
<dbReference type="PANTHER" id="PTHR48090:SF3">
    <property type="entry name" value="UNDECAPRENYL-PHOSPHATE 4-DEOXY-4-FORMAMIDO-L-ARABINOSE TRANSFERASE"/>
    <property type="match status" value="1"/>
</dbReference>
<gene>
    <name evidence="10" type="ORF">PbB2_02834</name>
</gene>
<evidence type="ECO:0000259" key="9">
    <source>
        <dbReference type="Pfam" id="PF00535"/>
    </source>
</evidence>
<dbReference type="RefSeq" id="WP_108986044.1">
    <property type="nucleotide sequence ID" value="NZ_BFBR01000010.1"/>
</dbReference>
<dbReference type="GO" id="GO:0005886">
    <property type="term" value="C:plasma membrane"/>
    <property type="evidence" value="ECO:0007669"/>
    <property type="project" value="TreeGrafter"/>
</dbReference>
<dbReference type="Pfam" id="PF00535">
    <property type="entry name" value="Glycos_transf_2"/>
    <property type="match status" value="1"/>
</dbReference>
<keyword evidence="2" id="KW-0328">Glycosyltransferase</keyword>
<dbReference type="Gene3D" id="3.90.550.10">
    <property type="entry name" value="Spore Coat Polysaccharide Biosynthesis Protein SpsA, Chain A"/>
    <property type="match status" value="1"/>
</dbReference>
<keyword evidence="11" id="KW-1185">Reference proteome</keyword>